<feature type="transmembrane region" description="Helical" evidence="7">
    <location>
        <begin position="92"/>
        <end position="112"/>
    </location>
</feature>
<feature type="binding site" evidence="7">
    <location>
        <position position="140"/>
    </location>
    <ligand>
        <name>a 1,2-diacyl-sn-glycero-3-phospho-(1'-sn-glycerol)</name>
        <dbReference type="ChEBI" id="CHEBI:64716"/>
    </ligand>
</feature>
<dbReference type="NCBIfam" id="TIGR00544">
    <property type="entry name" value="lgt"/>
    <property type="match status" value="1"/>
</dbReference>
<keyword evidence="3 7" id="KW-0808">Transferase</keyword>
<comment type="caution">
    <text evidence="8">The sequence shown here is derived from an EMBL/GenBank/DDBJ whole genome shotgun (WGS) entry which is preliminary data.</text>
</comment>
<dbReference type="Pfam" id="PF01790">
    <property type="entry name" value="LGT"/>
    <property type="match status" value="1"/>
</dbReference>
<dbReference type="HAMAP" id="MF_01147">
    <property type="entry name" value="Lgt"/>
    <property type="match status" value="1"/>
</dbReference>
<name>A0A2H0NDA0_9BACT</name>
<organism evidence="8 9">
    <name type="scientific">Candidatus Komeilibacteria bacterium CG11_big_fil_rev_8_21_14_0_20_36_20</name>
    <dbReference type="NCBI Taxonomy" id="1974477"/>
    <lineage>
        <taxon>Bacteria</taxon>
        <taxon>Candidatus Komeiliibacteriota</taxon>
    </lineage>
</organism>
<feature type="transmembrane region" description="Helical" evidence="7">
    <location>
        <begin position="243"/>
        <end position="261"/>
    </location>
</feature>
<comment type="function">
    <text evidence="7">Catalyzes the transfer of the diacylglyceryl group from phosphatidylglycerol to the sulfhydryl group of the N-terminal cysteine of a prolipoprotein, the first step in the formation of mature lipoproteins.</text>
</comment>
<evidence type="ECO:0000256" key="6">
    <source>
        <dbReference type="ARBA" id="ARBA00023136"/>
    </source>
</evidence>
<dbReference type="UniPathway" id="UPA00664"/>
<evidence type="ECO:0000256" key="2">
    <source>
        <dbReference type="ARBA" id="ARBA00022475"/>
    </source>
</evidence>
<comment type="pathway">
    <text evidence="7">Protein modification; lipoprotein biosynthesis (diacylglyceryl transfer).</text>
</comment>
<dbReference type="AlphaFoldDB" id="A0A2H0NDA0"/>
<dbReference type="PROSITE" id="PS01311">
    <property type="entry name" value="LGT"/>
    <property type="match status" value="1"/>
</dbReference>
<proteinExistence type="inferred from homology"/>
<reference evidence="8 9" key="1">
    <citation type="submission" date="2017-09" db="EMBL/GenBank/DDBJ databases">
        <title>Depth-based differentiation of microbial function through sediment-hosted aquifers and enrichment of novel symbionts in the deep terrestrial subsurface.</title>
        <authorList>
            <person name="Probst A.J."/>
            <person name="Ladd B."/>
            <person name="Jarett J.K."/>
            <person name="Geller-Mcgrath D.E."/>
            <person name="Sieber C.M."/>
            <person name="Emerson J.B."/>
            <person name="Anantharaman K."/>
            <person name="Thomas B.C."/>
            <person name="Malmstrom R."/>
            <person name="Stieglmeier M."/>
            <person name="Klingl A."/>
            <person name="Woyke T."/>
            <person name="Ryan C.M."/>
            <person name="Banfield J.F."/>
        </authorList>
    </citation>
    <scope>NUCLEOTIDE SEQUENCE [LARGE SCALE GENOMIC DNA]</scope>
    <source>
        <strain evidence="8">CG11_big_fil_rev_8_21_14_0_20_36_20</strain>
    </source>
</reference>
<keyword evidence="6 7" id="KW-0472">Membrane</keyword>
<keyword evidence="4 7" id="KW-0812">Transmembrane</keyword>
<dbReference type="InterPro" id="IPR001640">
    <property type="entry name" value="Lgt"/>
</dbReference>
<evidence type="ECO:0000256" key="3">
    <source>
        <dbReference type="ARBA" id="ARBA00022679"/>
    </source>
</evidence>
<accession>A0A2H0NDA0</accession>
<evidence type="ECO:0000256" key="1">
    <source>
        <dbReference type="ARBA" id="ARBA00007150"/>
    </source>
</evidence>
<feature type="transmembrane region" description="Helical" evidence="7">
    <location>
        <begin position="206"/>
        <end position="223"/>
    </location>
</feature>
<feature type="transmembrane region" description="Helical" evidence="7">
    <location>
        <begin position="180"/>
        <end position="199"/>
    </location>
</feature>
<sequence>MFFWQSYLPQPILFSVGPFSVHWYGLILVVAILVGGLFIQRNLLKNSIITKKQVEDLFFYLVIFGLISARLGHVIFFNLNYYLHHLADVLKVWQGGLSIQGAILGGLITLFFWSKKHQVNIWCLADKLTPALLLGQIIGRWGNYFNQELFGQPTDSWIGIPISLANRPIGFGQFSYFQPVFFYEGLLNLILFIILIWLGKKDKLKTGLITLLYLTSYSLIRFLMEFIRIDETPVILGWRLPQLLSLIIVVVGLLLLFSLYLKPLSKLKK</sequence>
<comment type="similarity">
    <text evidence="1 7">Belongs to the Lgt family.</text>
</comment>
<keyword evidence="5 7" id="KW-1133">Transmembrane helix</keyword>
<dbReference type="GO" id="GO:0008961">
    <property type="term" value="F:phosphatidylglycerol-prolipoprotein diacylglyceryl transferase activity"/>
    <property type="evidence" value="ECO:0007669"/>
    <property type="project" value="UniProtKB-UniRule"/>
</dbReference>
<evidence type="ECO:0000256" key="5">
    <source>
        <dbReference type="ARBA" id="ARBA00022989"/>
    </source>
</evidence>
<keyword evidence="8" id="KW-0449">Lipoprotein</keyword>
<dbReference type="EC" id="2.5.1.145" evidence="7"/>
<feature type="transmembrane region" description="Helical" evidence="7">
    <location>
        <begin position="119"/>
        <end position="139"/>
    </location>
</feature>
<feature type="transmembrane region" description="Helical" evidence="7">
    <location>
        <begin position="20"/>
        <end position="39"/>
    </location>
</feature>
<dbReference type="PANTHER" id="PTHR30589">
    <property type="entry name" value="PROLIPOPROTEIN DIACYLGLYCERYL TRANSFERASE"/>
    <property type="match status" value="1"/>
</dbReference>
<protein>
    <recommendedName>
        <fullName evidence="7">Phosphatidylglycerol--prolipoprotein diacylglyceryl transferase</fullName>
        <ecNumber evidence="7">2.5.1.145</ecNumber>
    </recommendedName>
</protein>
<feature type="transmembrane region" description="Helical" evidence="7">
    <location>
        <begin position="59"/>
        <end position="80"/>
    </location>
</feature>
<evidence type="ECO:0000256" key="7">
    <source>
        <dbReference type="HAMAP-Rule" id="MF_01147"/>
    </source>
</evidence>
<dbReference type="Proteomes" id="UP000230564">
    <property type="component" value="Unassembled WGS sequence"/>
</dbReference>
<dbReference type="PANTHER" id="PTHR30589:SF0">
    <property type="entry name" value="PHOSPHATIDYLGLYCEROL--PROLIPOPROTEIN DIACYLGLYCERYL TRANSFERASE"/>
    <property type="match status" value="1"/>
</dbReference>
<evidence type="ECO:0000256" key="4">
    <source>
        <dbReference type="ARBA" id="ARBA00022692"/>
    </source>
</evidence>
<evidence type="ECO:0000313" key="8">
    <source>
        <dbReference type="EMBL" id="PIR06871.1"/>
    </source>
</evidence>
<gene>
    <name evidence="7 8" type="primary">lgt</name>
    <name evidence="8" type="ORF">COV55_02075</name>
</gene>
<dbReference type="GO" id="GO:0042158">
    <property type="term" value="P:lipoprotein biosynthetic process"/>
    <property type="evidence" value="ECO:0007669"/>
    <property type="project" value="UniProtKB-UniRule"/>
</dbReference>
<dbReference type="EMBL" id="PCWQ01000008">
    <property type="protein sequence ID" value="PIR06871.1"/>
    <property type="molecule type" value="Genomic_DNA"/>
</dbReference>
<dbReference type="GO" id="GO:0005886">
    <property type="term" value="C:plasma membrane"/>
    <property type="evidence" value="ECO:0007669"/>
    <property type="project" value="UniProtKB-SubCell"/>
</dbReference>
<comment type="catalytic activity">
    <reaction evidence="7">
        <text>L-cysteinyl-[prolipoprotein] + a 1,2-diacyl-sn-glycero-3-phospho-(1'-sn-glycerol) = an S-1,2-diacyl-sn-glyceryl-L-cysteinyl-[prolipoprotein] + sn-glycerol 1-phosphate + H(+)</text>
        <dbReference type="Rhea" id="RHEA:56712"/>
        <dbReference type="Rhea" id="RHEA-COMP:14679"/>
        <dbReference type="Rhea" id="RHEA-COMP:14680"/>
        <dbReference type="ChEBI" id="CHEBI:15378"/>
        <dbReference type="ChEBI" id="CHEBI:29950"/>
        <dbReference type="ChEBI" id="CHEBI:57685"/>
        <dbReference type="ChEBI" id="CHEBI:64716"/>
        <dbReference type="ChEBI" id="CHEBI:140658"/>
        <dbReference type="EC" id="2.5.1.145"/>
    </reaction>
</comment>
<evidence type="ECO:0000313" key="9">
    <source>
        <dbReference type="Proteomes" id="UP000230564"/>
    </source>
</evidence>
<keyword evidence="2 7" id="KW-1003">Cell membrane</keyword>
<comment type="subcellular location">
    <subcellularLocation>
        <location evidence="7">Cell membrane</location>
        <topology evidence="7">Multi-pass membrane protein</topology>
    </subcellularLocation>
</comment>